<proteinExistence type="predicted"/>
<dbReference type="EMBL" id="JAVHJO010000005">
    <property type="protein sequence ID" value="KAK6539935.1"/>
    <property type="molecule type" value="Genomic_DNA"/>
</dbReference>
<keyword evidence="2" id="KW-0472">Membrane</keyword>
<gene>
    <name evidence="3" type="ORF">TWF694_008770</name>
</gene>
<keyword evidence="2" id="KW-0812">Transmembrane</keyword>
<sequence>MILAQDTFKFPIGFLILIMFMICAPTIRAVFSFLTAVLTDKESDIGPFELEDTSSRSGSMSSPVFIPSGSVSPVDDTGSYDRLSDISPGCSPIEPHSASWRDLGNISSGTQSPTEETANASVERNNAPSSKNRPATFPPSRLPQPTKKTKSPTSATSALGDILPWSPGSNSFSSPAIQEKLRQQSILYHQIHDLLAEHLETKPKNPGEYPKNPTHIKHKPSLPSIPEPKFKIEGVDHNKIRALKEKYPDKKALHKHLDTYSAVMGRFVALCAPEVSILDMKPIEDDDEEEKKPVPPMRKRAATHSGVGNVKRDSMIPTYSYARSIKLEKSPSPTRTVKIEKSPTRSIIKGESSIRKDSLELYRKKEGKENTLAGDAGGDSPTYTYQNIKNGEYSPMYSYGSGKENMDSPRVSEAKLETIPDSPRISKILSELPELSIAEILAKAI</sequence>
<organism evidence="3 4">
    <name type="scientific">Orbilia ellipsospora</name>
    <dbReference type="NCBI Taxonomy" id="2528407"/>
    <lineage>
        <taxon>Eukaryota</taxon>
        <taxon>Fungi</taxon>
        <taxon>Dikarya</taxon>
        <taxon>Ascomycota</taxon>
        <taxon>Pezizomycotina</taxon>
        <taxon>Orbiliomycetes</taxon>
        <taxon>Orbiliales</taxon>
        <taxon>Orbiliaceae</taxon>
        <taxon>Orbilia</taxon>
    </lineage>
</organism>
<protein>
    <submittedName>
        <fullName evidence="3">Uncharacterized protein</fullName>
    </submittedName>
</protein>
<keyword evidence="2" id="KW-1133">Transmembrane helix</keyword>
<evidence type="ECO:0000313" key="4">
    <source>
        <dbReference type="Proteomes" id="UP001365542"/>
    </source>
</evidence>
<feature type="region of interest" description="Disordered" evidence="1">
    <location>
        <begin position="284"/>
        <end position="312"/>
    </location>
</feature>
<reference evidence="3 4" key="1">
    <citation type="submission" date="2019-10" db="EMBL/GenBank/DDBJ databases">
        <authorList>
            <person name="Palmer J.M."/>
        </authorList>
    </citation>
    <scope>NUCLEOTIDE SEQUENCE [LARGE SCALE GENOMIC DNA]</scope>
    <source>
        <strain evidence="3 4">TWF694</strain>
    </source>
</reference>
<name>A0AAV9XCX2_9PEZI</name>
<accession>A0AAV9XCX2</accession>
<dbReference type="Proteomes" id="UP001365542">
    <property type="component" value="Unassembled WGS sequence"/>
</dbReference>
<comment type="caution">
    <text evidence="3">The sequence shown here is derived from an EMBL/GenBank/DDBJ whole genome shotgun (WGS) entry which is preliminary data.</text>
</comment>
<feature type="region of interest" description="Disordered" evidence="1">
    <location>
        <begin position="49"/>
        <end position="174"/>
    </location>
</feature>
<evidence type="ECO:0000256" key="1">
    <source>
        <dbReference type="SAM" id="MobiDB-lite"/>
    </source>
</evidence>
<evidence type="ECO:0000256" key="2">
    <source>
        <dbReference type="SAM" id="Phobius"/>
    </source>
</evidence>
<feature type="compositionally biased region" description="Polar residues" evidence="1">
    <location>
        <begin position="105"/>
        <end position="133"/>
    </location>
</feature>
<evidence type="ECO:0000313" key="3">
    <source>
        <dbReference type="EMBL" id="KAK6539935.1"/>
    </source>
</evidence>
<keyword evidence="4" id="KW-1185">Reference proteome</keyword>
<feature type="region of interest" description="Disordered" evidence="1">
    <location>
        <begin position="201"/>
        <end position="229"/>
    </location>
</feature>
<feature type="transmembrane region" description="Helical" evidence="2">
    <location>
        <begin position="12"/>
        <end position="38"/>
    </location>
</feature>
<dbReference type="AlphaFoldDB" id="A0AAV9XCX2"/>